<evidence type="ECO:0000313" key="7">
    <source>
        <dbReference type="EMBL" id="APG61899.1"/>
    </source>
</evidence>
<dbReference type="Proteomes" id="UP000242561">
    <property type="component" value="Chromosome"/>
</dbReference>
<comment type="similarity">
    <text evidence="2 6">Belongs to the GDT1 family.</text>
</comment>
<evidence type="ECO:0000256" key="1">
    <source>
        <dbReference type="ARBA" id="ARBA00004141"/>
    </source>
</evidence>
<gene>
    <name evidence="7" type="ORF">LPB140_02615</name>
</gene>
<dbReference type="GO" id="GO:0016020">
    <property type="term" value="C:membrane"/>
    <property type="evidence" value="ECO:0007669"/>
    <property type="project" value="UniProtKB-SubCell"/>
</dbReference>
<dbReference type="KEGG" id="sphl:LPB140_02615"/>
<feature type="transmembrane region" description="Helical" evidence="6">
    <location>
        <begin position="92"/>
        <end position="111"/>
    </location>
</feature>
<dbReference type="GO" id="GO:0046873">
    <property type="term" value="F:metal ion transmembrane transporter activity"/>
    <property type="evidence" value="ECO:0007669"/>
    <property type="project" value="InterPro"/>
</dbReference>
<dbReference type="OrthoDB" id="7585760at2"/>
<feature type="transmembrane region" description="Helical" evidence="6">
    <location>
        <begin position="68"/>
        <end position="86"/>
    </location>
</feature>
<dbReference type="AlphaFoldDB" id="A0A1L3J9V2"/>
<reference evidence="7 8" key="1">
    <citation type="submission" date="2016-11" db="EMBL/GenBank/DDBJ databases">
        <title>Sphingorhabdus sp. LPB0140, isolated from marine environment.</title>
        <authorList>
            <person name="Kim E."/>
            <person name="Yi H."/>
        </authorList>
    </citation>
    <scope>NUCLEOTIDE SEQUENCE [LARGE SCALE GENOMIC DNA]</scope>
    <source>
        <strain evidence="7 8">LPB0140</strain>
    </source>
</reference>
<evidence type="ECO:0000256" key="5">
    <source>
        <dbReference type="ARBA" id="ARBA00023136"/>
    </source>
</evidence>
<dbReference type="InterPro" id="IPR001727">
    <property type="entry name" value="GDT1-like"/>
</dbReference>
<evidence type="ECO:0000256" key="2">
    <source>
        <dbReference type="ARBA" id="ARBA00009190"/>
    </source>
</evidence>
<evidence type="ECO:0000313" key="8">
    <source>
        <dbReference type="Proteomes" id="UP000242561"/>
    </source>
</evidence>
<sequence>MDIFLMTLLSSLLAEMGDRPQILVAALAMRYANNRAVLAGLVFATLLNCVISAFAGAMVHDYISDDPLILFTAIAYIFAAISMLGWRHRVNILSGWKLNAALTTFLGVFILQFGDKSQFIIAAHAARSDQAIWAALGGTIGILAATIPAIYLGAKMGHILPLKALRITGGAIFLLIGIYLALTALRLIGN</sequence>
<keyword evidence="8" id="KW-1185">Reference proteome</keyword>
<evidence type="ECO:0000256" key="6">
    <source>
        <dbReference type="RuleBase" id="RU365102"/>
    </source>
</evidence>
<dbReference type="EMBL" id="CP018154">
    <property type="protein sequence ID" value="APG61899.1"/>
    <property type="molecule type" value="Genomic_DNA"/>
</dbReference>
<organism evidence="7 8">
    <name type="scientific">Sphingorhabdus lutea</name>
    <dbReference type="NCBI Taxonomy" id="1913578"/>
    <lineage>
        <taxon>Bacteria</taxon>
        <taxon>Pseudomonadati</taxon>
        <taxon>Pseudomonadota</taxon>
        <taxon>Alphaproteobacteria</taxon>
        <taxon>Sphingomonadales</taxon>
        <taxon>Sphingomonadaceae</taxon>
        <taxon>Sphingorhabdus</taxon>
    </lineage>
</organism>
<protein>
    <recommendedName>
        <fullName evidence="6">GDT1 family protein</fullName>
    </recommendedName>
</protein>
<keyword evidence="4 6" id="KW-1133">Transmembrane helix</keyword>
<dbReference type="PANTHER" id="PTHR12608:SF1">
    <property type="entry name" value="TRANSMEMBRANE PROTEIN 165"/>
    <property type="match status" value="1"/>
</dbReference>
<dbReference type="RefSeq" id="WP_072558546.1">
    <property type="nucleotide sequence ID" value="NZ_CP018154.1"/>
</dbReference>
<evidence type="ECO:0000256" key="3">
    <source>
        <dbReference type="ARBA" id="ARBA00022692"/>
    </source>
</evidence>
<comment type="subcellular location">
    <subcellularLocation>
        <location evidence="1 6">Membrane</location>
        <topology evidence="1 6">Multi-pass membrane protein</topology>
    </subcellularLocation>
</comment>
<feature type="transmembrane region" description="Helical" evidence="6">
    <location>
        <begin position="36"/>
        <end position="56"/>
    </location>
</feature>
<keyword evidence="3 6" id="KW-0812">Transmembrane</keyword>
<proteinExistence type="inferred from homology"/>
<evidence type="ECO:0000256" key="4">
    <source>
        <dbReference type="ARBA" id="ARBA00022989"/>
    </source>
</evidence>
<accession>A0A1L3J9V2</accession>
<feature type="transmembrane region" description="Helical" evidence="6">
    <location>
        <begin position="164"/>
        <end position="188"/>
    </location>
</feature>
<dbReference type="PANTHER" id="PTHR12608">
    <property type="entry name" value="TRANSMEMBRANE PROTEIN HTP-1 RELATED"/>
    <property type="match status" value="1"/>
</dbReference>
<name>A0A1L3J9V2_9SPHN</name>
<keyword evidence="5 6" id="KW-0472">Membrane</keyword>
<feature type="transmembrane region" description="Helical" evidence="6">
    <location>
        <begin position="131"/>
        <end position="152"/>
    </location>
</feature>
<dbReference type="Pfam" id="PF01169">
    <property type="entry name" value="GDT1"/>
    <property type="match status" value="2"/>
</dbReference>